<evidence type="ECO:0008006" key="4">
    <source>
        <dbReference type="Google" id="ProtNLM"/>
    </source>
</evidence>
<dbReference type="GO" id="GO:0000226">
    <property type="term" value="P:microtubule cytoskeleton organization"/>
    <property type="evidence" value="ECO:0007669"/>
    <property type="project" value="TreeGrafter"/>
</dbReference>
<feature type="region of interest" description="Disordered" evidence="1">
    <location>
        <begin position="211"/>
        <end position="254"/>
    </location>
</feature>
<name>A0A9Q1E5J9_SYNKA</name>
<proteinExistence type="predicted"/>
<dbReference type="InterPro" id="IPR016024">
    <property type="entry name" value="ARM-type_fold"/>
</dbReference>
<dbReference type="GO" id="GO:0005929">
    <property type="term" value="C:cilium"/>
    <property type="evidence" value="ECO:0007669"/>
    <property type="project" value="TreeGrafter"/>
</dbReference>
<evidence type="ECO:0000256" key="1">
    <source>
        <dbReference type="SAM" id="MobiDB-lite"/>
    </source>
</evidence>
<keyword evidence="3" id="KW-1185">Reference proteome</keyword>
<organism evidence="2 3">
    <name type="scientific">Synaphobranchus kaupii</name>
    <name type="common">Kaup's arrowtooth eel</name>
    <dbReference type="NCBI Taxonomy" id="118154"/>
    <lineage>
        <taxon>Eukaryota</taxon>
        <taxon>Metazoa</taxon>
        <taxon>Chordata</taxon>
        <taxon>Craniata</taxon>
        <taxon>Vertebrata</taxon>
        <taxon>Euteleostomi</taxon>
        <taxon>Actinopterygii</taxon>
        <taxon>Neopterygii</taxon>
        <taxon>Teleostei</taxon>
        <taxon>Anguilliformes</taxon>
        <taxon>Synaphobranchidae</taxon>
        <taxon>Synaphobranchus</taxon>
    </lineage>
</organism>
<sequence length="538" mass="58487">MPKGTLGPLAPPTEYLCSVGLRAQEAKAIGLSISPCSWDITAPMAMAEVVARDEDTALIFLVASEKRKLKVVSQPVPSAPKLKRKQFRIVGKDNSVKAPIKIQHPISVQTDESQVSYLGSNRHLCLSSVSSRDAIPSTSKILVISKGNLPSDKVRSFIDGIPGPKKIFVIERTQQISEEVDDAPGRAITAKNVCDGMTKVQLESNSSSVQEMCSDAQIQTSQSSQNPIDGQSASGTLPSSLQGQSDNRALSRRQGDKLVGRTAYIKQLEAQMRSKDFHDRIGTIDLIVKNCSVNPGIVTSCIFQVFDSIRARLVESNRIVNLHMLKALETIIPQLKESLPKVTNLLIPAVVDSHLNSRNPAIYSAAVSAVRALVHNLGEVSKALPGIHWSFGQSPKARMVGGVGLSPRSFAVANNALLVEIFAARAQVLLGQAKMDLTNTVADMVTEVYSQKPKMVEKEVLPLLWHMLAGYSNSAATATLFRALYRQMGARLRASVASQLHSVTIYLDHLLHLDSINQMWNAQRQTAHDANATPRLMV</sequence>
<dbReference type="PANTHER" id="PTHR21567">
    <property type="entry name" value="CLASP"/>
    <property type="match status" value="1"/>
</dbReference>
<evidence type="ECO:0000313" key="2">
    <source>
        <dbReference type="EMBL" id="KAJ8332637.1"/>
    </source>
</evidence>
<dbReference type="OrthoDB" id="63891at2759"/>
<dbReference type="PANTHER" id="PTHR21567:SF87">
    <property type="entry name" value="CRESCERIN-LIKE PROTEIN CHE-12"/>
    <property type="match status" value="1"/>
</dbReference>
<dbReference type="GO" id="GO:0008017">
    <property type="term" value="F:microtubule binding"/>
    <property type="evidence" value="ECO:0007669"/>
    <property type="project" value="TreeGrafter"/>
</dbReference>
<feature type="compositionally biased region" description="Polar residues" evidence="1">
    <location>
        <begin position="211"/>
        <end position="248"/>
    </location>
</feature>
<dbReference type="SUPFAM" id="SSF48371">
    <property type="entry name" value="ARM repeat"/>
    <property type="match status" value="1"/>
</dbReference>
<reference evidence="2" key="1">
    <citation type="journal article" date="2023" name="Science">
        <title>Genome structures resolve the early diversification of teleost fishes.</title>
        <authorList>
            <person name="Parey E."/>
            <person name="Louis A."/>
            <person name="Montfort J."/>
            <person name="Bouchez O."/>
            <person name="Roques C."/>
            <person name="Iampietro C."/>
            <person name="Lluch J."/>
            <person name="Castinel A."/>
            <person name="Donnadieu C."/>
            <person name="Desvignes T."/>
            <person name="Floi Bucao C."/>
            <person name="Jouanno E."/>
            <person name="Wen M."/>
            <person name="Mejri S."/>
            <person name="Dirks R."/>
            <person name="Jansen H."/>
            <person name="Henkel C."/>
            <person name="Chen W.J."/>
            <person name="Zahm M."/>
            <person name="Cabau C."/>
            <person name="Klopp C."/>
            <person name="Thompson A.W."/>
            <person name="Robinson-Rechavi M."/>
            <person name="Braasch I."/>
            <person name="Lecointre G."/>
            <person name="Bobe J."/>
            <person name="Postlethwait J.H."/>
            <person name="Berthelot C."/>
            <person name="Roest Crollius H."/>
            <person name="Guiguen Y."/>
        </authorList>
    </citation>
    <scope>NUCLEOTIDE SEQUENCE</scope>
    <source>
        <strain evidence="2">WJC10195</strain>
    </source>
</reference>
<gene>
    <name evidence="2" type="ORF">SKAU_G00424260</name>
</gene>
<dbReference type="Proteomes" id="UP001152622">
    <property type="component" value="Unassembled WGS sequence"/>
</dbReference>
<dbReference type="GO" id="GO:0005881">
    <property type="term" value="C:cytoplasmic microtubule"/>
    <property type="evidence" value="ECO:0007669"/>
    <property type="project" value="TreeGrafter"/>
</dbReference>
<accession>A0A9Q1E5J9</accession>
<dbReference type="EMBL" id="JAINUF010000025">
    <property type="protein sequence ID" value="KAJ8332637.1"/>
    <property type="molecule type" value="Genomic_DNA"/>
</dbReference>
<evidence type="ECO:0000313" key="3">
    <source>
        <dbReference type="Proteomes" id="UP001152622"/>
    </source>
</evidence>
<dbReference type="InterPro" id="IPR011989">
    <property type="entry name" value="ARM-like"/>
</dbReference>
<dbReference type="AlphaFoldDB" id="A0A9Q1E5J9"/>
<protein>
    <recommendedName>
        <fullName evidence="4">TOG domain-containing protein</fullName>
    </recommendedName>
</protein>
<comment type="caution">
    <text evidence="2">The sequence shown here is derived from an EMBL/GenBank/DDBJ whole genome shotgun (WGS) entry which is preliminary data.</text>
</comment>
<dbReference type="Gene3D" id="1.25.10.10">
    <property type="entry name" value="Leucine-rich Repeat Variant"/>
    <property type="match status" value="1"/>
</dbReference>